<name>A0AAV5V807_9BILA</name>
<comment type="caution">
    <text evidence="1">The sequence shown here is derived from an EMBL/GenBank/DDBJ whole genome shotgun (WGS) entry which is preliminary data.</text>
</comment>
<organism evidence="1 2">
    <name type="scientific">Pristionchus fissidentatus</name>
    <dbReference type="NCBI Taxonomy" id="1538716"/>
    <lineage>
        <taxon>Eukaryota</taxon>
        <taxon>Metazoa</taxon>
        <taxon>Ecdysozoa</taxon>
        <taxon>Nematoda</taxon>
        <taxon>Chromadorea</taxon>
        <taxon>Rhabditida</taxon>
        <taxon>Rhabditina</taxon>
        <taxon>Diplogasteromorpha</taxon>
        <taxon>Diplogasteroidea</taxon>
        <taxon>Neodiplogasteridae</taxon>
        <taxon>Pristionchus</taxon>
    </lineage>
</organism>
<feature type="non-terminal residue" evidence="1">
    <location>
        <position position="164"/>
    </location>
</feature>
<reference evidence="1" key="1">
    <citation type="submission" date="2023-10" db="EMBL/GenBank/DDBJ databases">
        <title>Genome assembly of Pristionchus species.</title>
        <authorList>
            <person name="Yoshida K."/>
            <person name="Sommer R.J."/>
        </authorList>
    </citation>
    <scope>NUCLEOTIDE SEQUENCE</scope>
    <source>
        <strain evidence="1">RS5133</strain>
    </source>
</reference>
<protein>
    <submittedName>
        <fullName evidence="1">Uncharacterized protein</fullName>
    </submittedName>
</protein>
<accession>A0AAV5V807</accession>
<keyword evidence="2" id="KW-1185">Reference proteome</keyword>
<evidence type="ECO:0000313" key="2">
    <source>
        <dbReference type="Proteomes" id="UP001432322"/>
    </source>
</evidence>
<dbReference type="Proteomes" id="UP001432322">
    <property type="component" value="Unassembled WGS sequence"/>
</dbReference>
<evidence type="ECO:0000313" key="1">
    <source>
        <dbReference type="EMBL" id="GMT15604.1"/>
    </source>
</evidence>
<dbReference type="AlphaFoldDB" id="A0AAV5V807"/>
<feature type="non-terminal residue" evidence="1">
    <location>
        <position position="1"/>
    </location>
</feature>
<sequence length="164" mass="19062">RTVGARIPDDVLLKEVKRRVPDATYYYLMRKSLVMEWAVHAAIEYALHLTPVLPSSTLLDFGTGRSTNPNYRFDLSEGMRSEERPVPFRLSDNLSKFMAFTRDGHFAWSVQATLGMMYHKKTEMYLRPIVWDCVSEQDSKSQLSEVNSKTERILQRIRKRVTGE</sequence>
<proteinExistence type="predicted"/>
<gene>
    <name evidence="1" type="ORF">PFISCL1PPCAC_6901</name>
</gene>
<dbReference type="EMBL" id="BTSY01000002">
    <property type="protein sequence ID" value="GMT15604.1"/>
    <property type="molecule type" value="Genomic_DNA"/>
</dbReference>